<dbReference type="EMBL" id="RBNL01000318">
    <property type="protein sequence ID" value="RMM03563.1"/>
    <property type="molecule type" value="Genomic_DNA"/>
</dbReference>
<dbReference type="Proteomes" id="UP000282378">
    <property type="component" value="Unassembled WGS sequence"/>
</dbReference>
<dbReference type="Pfam" id="PF00155">
    <property type="entry name" value="Aminotran_1_2"/>
    <property type="match status" value="1"/>
</dbReference>
<gene>
    <name evidence="7" type="ORF">APX70_05616</name>
</gene>
<feature type="domain" description="Aminotransferase class I/classII large" evidence="6">
    <location>
        <begin position="1"/>
        <end position="46"/>
    </location>
</feature>
<dbReference type="PANTHER" id="PTHR11879:SF22">
    <property type="entry name" value="ASPARTATE AMINOTRANSFERASE, MITOCHONDRIAL"/>
    <property type="match status" value="1"/>
</dbReference>
<evidence type="ECO:0000256" key="4">
    <source>
        <dbReference type="ARBA" id="ARBA00022679"/>
    </source>
</evidence>
<proteinExistence type="predicted"/>
<comment type="cofactor">
    <cofactor evidence="1">
        <name>pyridoxal 5'-phosphate</name>
        <dbReference type="ChEBI" id="CHEBI:597326"/>
    </cofactor>
</comment>
<keyword evidence="4 7" id="KW-0808">Transferase</keyword>
<reference evidence="7 8" key="1">
    <citation type="submission" date="2018-08" db="EMBL/GenBank/DDBJ databases">
        <title>Recombination of ecologically and evolutionarily significant loci maintains genetic cohesion in the Pseudomonas syringae species complex.</title>
        <authorList>
            <person name="Dillon M."/>
            <person name="Thakur S."/>
            <person name="Almeida R.N.D."/>
            <person name="Weir B.S."/>
            <person name="Guttman D.S."/>
        </authorList>
    </citation>
    <scope>NUCLEOTIDE SEQUENCE [LARGE SCALE GENOMIC DNA]</scope>
    <source>
        <strain evidence="7 8">88_10</strain>
    </source>
</reference>
<dbReference type="Gene3D" id="3.90.1150.10">
    <property type="entry name" value="Aspartate Aminotransferase, domain 1"/>
    <property type="match status" value="1"/>
</dbReference>
<keyword evidence="3 7" id="KW-0032">Aminotransferase</keyword>
<evidence type="ECO:0000313" key="8">
    <source>
        <dbReference type="Proteomes" id="UP000282378"/>
    </source>
</evidence>
<keyword evidence="5" id="KW-0663">Pyridoxal phosphate</keyword>
<dbReference type="AlphaFoldDB" id="A0A3M3ASU7"/>
<dbReference type="SUPFAM" id="SSF53383">
    <property type="entry name" value="PLP-dependent transferases"/>
    <property type="match status" value="1"/>
</dbReference>
<dbReference type="InterPro" id="IPR015422">
    <property type="entry name" value="PyrdxlP-dep_Trfase_small"/>
</dbReference>
<evidence type="ECO:0000256" key="2">
    <source>
        <dbReference type="ARBA" id="ARBA00011738"/>
    </source>
</evidence>
<evidence type="ECO:0000259" key="6">
    <source>
        <dbReference type="Pfam" id="PF00155"/>
    </source>
</evidence>
<dbReference type="GO" id="GO:0042802">
    <property type="term" value="F:identical protein binding"/>
    <property type="evidence" value="ECO:0007669"/>
    <property type="project" value="TreeGrafter"/>
</dbReference>
<protein>
    <submittedName>
        <fullName evidence="7">Aromatic-amino-acid aminotransferase</fullName>
    </submittedName>
</protein>
<evidence type="ECO:0000256" key="5">
    <source>
        <dbReference type="ARBA" id="ARBA00022898"/>
    </source>
</evidence>
<evidence type="ECO:0000256" key="3">
    <source>
        <dbReference type="ARBA" id="ARBA00022576"/>
    </source>
</evidence>
<evidence type="ECO:0000256" key="1">
    <source>
        <dbReference type="ARBA" id="ARBA00001933"/>
    </source>
</evidence>
<evidence type="ECO:0000313" key="7">
    <source>
        <dbReference type="EMBL" id="RMM03563.1"/>
    </source>
</evidence>
<dbReference type="GO" id="GO:0030170">
    <property type="term" value="F:pyridoxal phosphate binding"/>
    <property type="evidence" value="ECO:0007669"/>
    <property type="project" value="InterPro"/>
</dbReference>
<sequence length="52" mass="5816">MFSYTGLTPQQVDELKDVHGIYMLRSGRVCMAGLNERNIDKVCDAIASLFAH</sequence>
<dbReference type="InterPro" id="IPR000796">
    <property type="entry name" value="Asp_trans"/>
</dbReference>
<dbReference type="GO" id="GO:0008483">
    <property type="term" value="F:transaminase activity"/>
    <property type="evidence" value="ECO:0007669"/>
    <property type="project" value="UniProtKB-KW"/>
</dbReference>
<organism evidence="7 8">
    <name type="scientific">Pseudomonas syringae pv. maculicola</name>
    <dbReference type="NCBI Taxonomy" id="59511"/>
    <lineage>
        <taxon>Bacteria</taxon>
        <taxon>Pseudomonadati</taxon>
        <taxon>Pseudomonadota</taxon>
        <taxon>Gammaproteobacteria</taxon>
        <taxon>Pseudomonadales</taxon>
        <taxon>Pseudomonadaceae</taxon>
        <taxon>Pseudomonas</taxon>
    </lineage>
</organism>
<dbReference type="PANTHER" id="PTHR11879">
    <property type="entry name" value="ASPARTATE AMINOTRANSFERASE"/>
    <property type="match status" value="1"/>
</dbReference>
<dbReference type="InterPro" id="IPR004839">
    <property type="entry name" value="Aminotransferase_I/II_large"/>
</dbReference>
<comment type="caution">
    <text evidence="7">The sequence shown here is derived from an EMBL/GenBank/DDBJ whole genome shotgun (WGS) entry which is preliminary data.</text>
</comment>
<accession>A0A3M3ASU7</accession>
<dbReference type="InterPro" id="IPR015424">
    <property type="entry name" value="PyrdxlP-dep_Trfase"/>
</dbReference>
<comment type="subunit">
    <text evidence="2">Homodimer.</text>
</comment>
<name>A0A3M3ASU7_PSEYM</name>
<dbReference type="GO" id="GO:0006520">
    <property type="term" value="P:amino acid metabolic process"/>
    <property type="evidence" value="ECO:0007669"/>
    <property type="project" value="InterPro"/>
</dbReference>